<reference evidence="4" key="1">
    <citation type="submission" date="2019-10" db="EMBL/GenBank/DDBJ databases">
        <authorList>
            <consortium name="DOE Joint Genome Institute"/>
            <person name="Kuo A."/>
            <person name="Miyauchi S."/>
            <person name="Kiss E."/>
            <person name="Drula E."/>
            <person name="Kohler A."/>
            <person name="Sanchez-Garcia M."/>
            <person name="Andreopoulos B."/>
            <person name="Barry K.W."/>
            <person name="Bonito G."/>
            <person name="Buee M."/>
            <person name="Carver A."/>
            <person name="Chen C."/>
            <person name="Cichocki N."/>
            <person name="Clum A."/>
            <person name="Culley D."/>
            <person name="Crous P.W."/>
            <person name="Fauchery L."/>
            <person name="Girlanda M."/>
            <person name="Hayes R."/>
            <person name="Keri Z."/>
            <person name="LaButti K."/>
            <person name="Lipzen A."/>
            <person name="Lombard V."/>
            <person name="Magnuson J."/>
            <person name="Maillard F."/>
            <person name="Morin E."/>
            <person name="Murat C."/>
            <person name="Nolan M."/>
            <person name="Ohm R."/>
            <person name="Pangilinan J."/>
            <person name="Pereira M."/>
            <person name="Perotto S."/>
            <person name="Peter M."/>
            <person name="Riley R."/>
            <person name="Sitrit Y."/>
            <person name="Stielow B."/>
            <person name="Szollosi G."/>
            <person name="Zifcakova L."/>
            <person name="Stursova M."/>
            <person name="Spatafora J.W."/>
            <person name="Tedersoo L."/>
            <person name="Vaario L.-M."/>
            <person name="Yamada A."/>
            <person name="Yan M."/>
            <person name="Wang P."/>
            <person name="Xu J."/>
            <person name="Bruns T."/>
            <person name="Baldrian P."/>
            <person name="Vilgalys R."/>
            <person name="Henrissat B."/>
            <person name="Grigoriev I.V."/>
            <person name="Hibbett D."/>
            <person name="Nagy L.G."/>
            <person name="Martin F.M."/>
        </authorList>
    </citation>
    <scope>NUCLEOTIDE SEQUENCE</scope>
    <source>
        <strain evidence="4">Prilba</strain>
    </source>
</reference>
<sequence>MASLSTGSDGDLEAQRVLLQPRQVGGGEIHEMAIRPSEMSSASRASALLTQPVVSQAIGREGDEMSIHHSERDDNTRQAPTRVKHGDVQSGAETQAQHVVDHNPGCLVAESSCQGPRMIGDFDGSANALWSLYGKESKSHDEARIQPLKDDMDGVLIFAGLFSASLTSFVVDSKQNLKVSPTDQMVYYLQQHSTILSQISQQLSSIAPQVSIPSTPPPPFPPFNPSASDVRINAFWFMALTFSLSAALLAILVQQWVRDYMHIFQRYSDPLKSARIRQYLYEGSERWYMPIAAEAVPALLHVSLFLFFVGLGDSTLNINTTIGLTTTFPIGLCGMLYIFITFAPIIYPQSPYQTSFSGAIWYAIQKSRGRIFKDRDGESKSVSTNMAVGQIQLSMEETKERKGRDQRAIRWLLDNLTEDAEIESFAMSIPGSLNGEWSFQVWTELSKFKEDDMPVVAQRPSRLRAIPNALGLIPHQFRTCAASRSPGNAVIHQPGLQSANIHRPIVTTSVHDRNTMYELCRRIGHLFDTCKNRAVFASDEVWRRRARACVDATASLVCYADVELSWFGDILGTLGDIGSFEGMLNLSSTGRDQTFVVRWSCLSIMAIRAILNSVLFKEHSRLAVESFGELWHSDRTDEAAEKITLEINENLKDPWMFSYEGRNHNEISSAEDTRRKILAFLKSVESKTVKLNESIDEVITRQLPGVRFEFPDSEPFLRQNFGLFRRAVKEYFDYFRGIDSFREDNLNHESTGTFYLRSFKELFWPKNLLQHTLWSLQDLRDGGGLAFAVELFLLSLRQLLSTYPSQESYSVLYIATFKAITSDRRRYKHSLGTQKILLNAVVSDQGILRAFNFPNYITDEFWELLGDMLEGQTGPYIDSAVQQLTDLQREGGDTYGAKALAVIGRLRASCSQGSSIRTA</sequence>
<proteinExistence type="predicted"/>
<evidence type="ECO:0000313" key="4">
    <source>
        <dbReference type="EMBL" id="KAF8486863.1"/>
    </source>
</evidence>
<reference evidence="4" key="2">
    <citation type="journal article" date="2020" name="Nat. Commun.">
        <title>Large-scale genome sequencing of mycorrhizal fungi provides insights into the early evolution of symbiotic traits.</title>
        <authorList>
            <person name="Miyauchi S."/>
            <person name="Kiss E."/>
            <person name="Kuo A."/>
            <person name="Drula E."/>
            <person name="Kohler A."/>
            <person name="Sanchez-Garcia M."/>
            <person name="Morin E."/>
            <person name="Andreopoulos B."/>
            <person name="Barry K.W."/>
            <person name="Bonito G."/>
            <person name="Buee M."/>
            <person name="Carver A."/>
            <person name="Chen C."/>
            <person name="Cichocki N."/>
            <person name="Clum A."/>
            <person name="Culley D."/>
            <person name="Crous P.W."/>
            <person name="Fauchery L."/>
            <person name="Girlanda M."/>
            <person name="Hayes R.D."/>
            <person name="Keri Z."/>
            <person name="LaButti K."/>
            <person name="Lipzen A."/>
            <person name="Lombard V."/>
            <person name="Magnuson J."/>
            <person name="Maillard F."/>
            <person name="Murat C."/>
            <person name="Nolan M."/>
            <person name="Ohm R.A."/>
            <person name="Pangilinan J."/>
            <person name="Pereira M.F."/>
            <person name="Perotto S."/>
            <person name="Peter M."/>
            <person name="Pfister S."/>
            <person name="Riley R."/>
            <person name="Sitrit Y."/>
            <person name="Stielow J.B."/>
            <person name="Szollosi G."/>
            <person name="Zifcakova L."/>
            <person name="Stursova M."/>
            <person name="Spatafora J.W."/>
            <person name="Tedersoo L."/>
            <person name="Vaario L.M."/>
            <person name="Yamada A."/>
            <person name="Yan M."/>
            <person name="Wang P."/>
            <person name="Xu J."/>
            <person name="Bruns T."/>
            <person name="Baldrian P."/>
            <person name="Vilgalys R."/>
            <person name="Dunand C."/>
            <person name="Henrissat B."/>
            <person name="Grigoriev I.V."/>
            <person name="Hibbett D."/>
            <person name="Nagy L.G."/>
            <person name="Martin F.M."/>
        </authorList>
    </citation>
    <scope>NUCLEOTIDE SEQUENCE</scope>
    <source>
        <strain evidence="4">Prilba</strain>
    </source>
</reference>
<accession>A0A9P5TE38</accession>
<feature type="transmembrane region" description="Helical" evidence="2">
    <location>
        <begin position="328"/>
        <end position="347"/>
    </location>
</feature>
<dbReference type="Pfam" id="PF20153">
    <property type="entry name" value="DUF6535"/>
    <property type="match status" value="1"/>
</dbReference>
<evidence type="ECO:0000313" key="5">
    <source>
        <dbReference type="Proteomes" id="UP000759537"/>
    </source>
</evidence>
<dbReference type="Proteomes" id="UP000759537">
    <property type="component" value="Unassembled WGS sequence"/>
</dbReference>
<feature type="transmembrane region" description="Helical" evidence="2">
    <location>
        <begin position="234"/>
        <end position="253"/>
    </location>
</feature>
<evidence type="ECO:0000259" key="3">
    <source>
        <dbReference type="Pfam" id="PF20153"/>
    </source>
</evidence>
<protein>
    <recommendedName>
        <fullName evidence="3">DUF6535 domain-containing protein</fullName>
    </recommendedName>
</protein>
<feature type="transmembrane region" description="Helical" evidence="2">
    <location>
        <begin position="287"/>
        <end position="308"/>
    </location>
</feature>
<name>A0A9P5TE38_9AGAM</name>
<keyword evidence="2" id="KW-1133">Transmembrane helix</keyword>
<feature type="region of interest" description="Disordered" evidence="1">
    <location>
        <begin position="67"/>
        <end position="92"/>
    </location>
</feature>
<feature type="compositionally biased region" description="Basic and acidic residues" evidence="1">
    <location>
        <begin position="67"/>
        <end position="76"/>
    </location>
</feature>
<dbReference type="InterPro" id="IPR045338">
    <property type="entry name" value="DUF6535"/>
</dbReference>
<dbReference type="AlphaFoldDB" id="A0A9P5TE38"/>
<evidence type="ECO:0000256" key="1">
    <source>
        <dbReference type="SAM" id="MobiDB-lite"/>
    </source>
</evidence>
<organism evidence="4 5">
    <name type="scientific">Russula ochroleuca</name>
    <dbReference type="NCBI Taxonomy" id="152965"/>
    <lineage>
        <taxon>Eukaryota</taxon>
        <taxon>Fungi</taxon>
        <taxon>Dikarya</taxon>
        <taxon>Basidiomycota</taxon>
        <taxon>Agaricomycotina</taxon>
        <taxon>Agaricomycetes</taxon>
        <taxon>Russulales</taxon>
        <taxon>Russulaceae</taxon>
        <taxon>Russula</taxon>
    </lineage>
</organism>
<keyword evidence="2" id="KW-0472">Membrane</keyword>
<gene>
    <name evidence="4" type="ORF">DFH94DRAFT_849401</name>
</gene>
<dbReference type="EMBL" id="WHVB01000001">
    <property type="protein sequence ID" value="KAF8486863.1"/>
    <property type="molecule type" value="Genomic_DNA"/>
</dbReference>
<evidence type="ECO:0000256" key="2">
    <source>
        <dbReference type="SAM" id="Phobius"/>
    </source>
</evidence>
<feature type="domain" description="DUF6535" evidence="3">
    <location>
        <begin position="130"/>
        <end position="314"/>
    </location>
</feature>
<comment type="caution">
    <text evidence="4">The sequence shown here is derived from an EMBL/GenBank/DDBJ whole genome shotgun (WGS) entry which is preliminary data.</text>
</comment>
<keyword evidence="2" id="KW-0812">Transmembrane</keyword>
<dbReference type="OrthoDB" id="3219854at2759"/>
<keyword evidence="5" id="KW-1185">Reference proteome</keyword>
<feature type="transmembrane region" description="Helical" evidence="2">
    <location>
        <begin position="154"/>
        <end position="171"/>
    </location>
</feature>